<dbReference type="InterPro" id="IPR002717">
    <property type="entry name" value="HAT_MYST-type"/>
</dbReference>
<dbReference type="EMBL" id="CATQJA010001023">
    <property type="protein sequence ID" value="CAJ0565329.1"/>
    <property type="molecule type" value="Genomic_DNA"/>
</dbReference>
<evidence type="ECO:0000256" key="8">
    <source>
        <dbReference type="ARBA" id="ARBA00022853"/>
    </source>
</evidence>
<evidence type="ECO:0000256" key="11">
    <source>
        <dbReference type="PIRSR" id="PIRSR602717-51"/>
    </source>
</evidence>
<dbReference type="Proteomes" id="UP001177023">
    <property type="component" value="Unassembled WGS sequence"/>
</dbReference>
<evidence type="ECO:0000256" key="2">
    <source>
        <dbReference type="ARBA" id="ARBA00010107"/>
    </source>
</evidence>
<comment type="similarity">
    <text evidence="2">Belongs to the MYST (SAS/MOZ) family.</text>
</comment>
<dbReference type="GO" id="GO:0008270">
    <property type="term" value="F:zinc ion binding"/>
    <property type="evidence" value="ECO:0007669"/>
    <property type="project" value="UniProtKB-KW"/>
</dbReference>
<dbReference type="GO" id="GO:0003712">
    <property type="term" value="F:transcription coregulator activity"/>
    <property type="evidence" value="ECO:0007669"/>
    <property type="project" value="TreeGrafter"/>
</dbReference>
<feature type="domain" description="MYST-type HAT" evidence="13">
    <location>
        <begin position="376"/>
        <end position="641"/>
    </location>
</feature>
<evidence type="ECO:0000256" key="9">
    <source>
        <dbReference type="ARBA" id="ARBA00022990"/>
    </source>
</evidence>
<dbReference type="GO" id="GO:0006357">
    <property type="term" value="P:regulation of transcription by RNA polymerase II"/>
    <property type="evidence" value="ECO:0007669"/>
    <property type="project" value="TreeGrafter"/>
</dbReference>
<keyword evidence="9" id="KW-0007">Acetylation</keyword>
<feature type="compositionally biased region" description="Basic and acidic residues" evidence="12">
    <location>
        <begin position="95"/>
        <end position="114"/>
    </location>
</feature>
<dbReference type="InterPro" id="IPR040706">
    <property type="entry name" value="Zf-MYST"/>
</dbReference>
<dbReference type="PANTHER" id="PTHR10615:SF217">
    <property type="entry name" value="HISTONE ACETYLTRANSFERASE"/>
    <property type="match status" value="1"/>
</dbReference>
<dbReference type="GO" id="GO:0003682">
    <property type="term" value="F:chromatin binding"/>
    <property type="evidence" value="ECO:0007669"/>
    <property type="project" value="TreeGrafter"/>
</dbReference>
<feature type="compositionally biased region" description="Low complexity" evidence="12">
    <location>
        <begin position="131"/>
        <end position="140"/>
    </location>
</feature>
<dbReference type="InterPro" id="IPR036388">
    <property type="entry name" value="WH-like_DNA-bd_sf"/>
</dbReference>
<dbReference type="Pfam" id="PF01853">
    <property type="entry name" value="MOZ_SAS"/>
    <property type="match status" value="1"/>
</dbReference>
<feature type="region of interest" description="Disordered" evidence="12">
    <location>
        <begin position="1"/>
        <end position="338"/>
    </location>
</feature>
<feature type="compositionally biased region" description="Polar residues" evidence="12">
    <location>
        <begin position="289"/>
        <end position="298"/>
    </location>
</feature>
<keyword evidence="5" id="KW-0479">Metal-binding</keyword>
<evidence type="ECO:0000256" key="5">
    <source>
        <dbReference type="ARBA" id="ARBA00022723"/>
    </source>
</evidence>
<dbReference type="GO" id="GO:0010484">
    <property type="term" value="F:histone H3 acetyltransferase activity"/>
    <property type="evidence" value="ECO:0007669"/>
    <property type="project" value="TreeGrafter"/>
</dbReference>
<evidence type="ECO:0000256" key="12">
    <source>
        <dbReference type="SAM" id="MobiDB-lite"/>
    </source>
</evidence>
<evidence type="ECO:0000313" key="14">
    <source>
        <dbReference type="EMBL" id="CAJ0565329.1"/>
    </source>
</evidence>
<gene>
    <name evidence="14" type="ORF">MSPICULIGERA_LOCUS3972</name>
</gene>
<keyword evidence="7" id="KW-0862">Zinc</keyword>
<dbReference type="Gene3D" id="1.10.10.10">
    <property type="entry name" value="Winged helix-like DNA-binding domain superfamily/Winged helix DNA-binding domain"/>
    <property type="match status" value="1"/>
</dbReference>
<dbReference type="AlphaFoldDB" id="A0AA36FSE9"/>
<sequence length="661" mass="74524">MGRLDDDQSPCSSKGVSMNKDKWSEREAKQLKDSLSAKFEPSNSRRRPRTSSNSMMQPLKIEIDETKDGSYSSPKRSNPTEKLIDALSPNFAALSEKRRCVQPGEYRRLLDGRKSPSQKPSTSMDSPGGASDSSIHSCSSADETNEVGFEGSSLIEATRGQSPSKNPGSSRHRDADEETPVLRTSGRPRRSSDAVRAASGGSGMRHKSTNESSTRRKGRNSRLAKELRKVGVGSRTTQNSASAALFGTPVKEIKTEPAEPSPSPPPTQKRVRTPRLPHSPPFQPRKILRNTSQSASESSDGRRATPISMKPDTSKKGAKQNVQKRERSPPEELNESFLVEPDSERVFMEITQKNQEELDSAMTLIQKEMKQHKTSEIPLLPKAIRIGKYEIKSWYSSPFPTEYAHAPVVFICEFCLKYVRTYELLLQHIGKCPLYHPPGNEIYRSNGHSVFEVDGALAKTYCQNLCLLSKLFIDHKTLYYDVEPFLFYVLTQNDENGHHFVGYFSKEKNSVNWNLSCIATLPCYQKSGYGRFLIAFSYLLTRRMGATGSPERPLSRMGLLAYAPYWREAVLEWTKKNRKRDSNDKFTVNAIASATGIRPSDIIFIMDHMGWLSSENRDSSPSSRSIEVTINWHEVDEHWEQSKKPNAFLKLDELALQTFYR</sequence>
<evidence type="ECO:0000256" key="7">
    <source>
        <dbReference type="ARBA" id="ARBA00022833"/>
    </source>
</evidence>
<dbReference type="Gene3D" id="3.30.60.60">
    <property type="entry name" value="N-acetyl transferase-like"/>
    <property type="match status" value="1"/>
</dbReference>
<feature type="active site" description="Proton donor/acceptor" evidence="11">
    <location>
        <position position="551"/>
    </location>
</feature>
<comment type="subcellular location">
    <subcellularLocation>
        <location evidence="1">Nucleus</location>
    </subcellularLocation>
</comment>
<feature type="non-terminal residue" evidence="14">
    <location>
        <position position="1"/>
    </location>
</feature>
<dbReference type="FunFam" id="3.40.630.30:FF:000001">
    <property type="entry name" value="Histone acetyltransferase"/>
    <property type="match status" value="1"/>
</dbReference>
<keyword evidence="8" id="KW-0156">Chromatin regulator</keyword>
<dbReference type="GO" id="GO:0040029">
    <property type="term" value="P:epigenetic regulation of gene expression"/>
    <property type="evidence" value="ECO:0007669"/>
    <property type="project" value="UniProtKB-ARBA"/>
</dbReference>
<keyword evidence="15" id="KW-1185">Reference proteome</keyword>
<keyword evidence="10" id="KW-0539">Nucleus</keyword>
<feature type="compositionally biased region" description="Polar residues" evidence="12">
    <location>
        <begin position="159"/>
        <end position="169"/>
    </location>
</feature>
<evidence type="ECO:0000256" key="4">
    <source>
        <dbReference type="ARBA" id="ARBA00022679"/>
    </source>
</evidence>
<feature type="compositionally biased region" description="Polar residues" evidence="12">
    <location>
        <begin position="115"/>
        <end position="125"/>
    </location>
</feature>
<dbReference type="PROSITE" id="PS51726">
    <property type="entry name" value="MYST_HAT"/>
    <property type="match status" value="1"/>
</dbReference>
<evidence type="ECO:0000256" key="1">
    <source>
        <dbReference type="ARBA" id="ARBA00004123"/>
    </source>
</evidence>
<evidence type="ECO:0000313" key="15">
    <source>
        <dbReference type="Proteomes" id="UP001177023"/>
    </source>
</evidence>
<organism evidence="14 15">
    <name type="scientific">Mesorhabditis spiculigera</name>
    <dbReference type="NCBI Taxonomy" id="96644"/>
    <lineage>
        <taxon>Eukaryota</taxon>
        <taxon>Metazoa</taxon>
        <taxon>Ecdysozoa</taxon>
        <taxon>Nematoda</taxon>
        <taxon>Chromadorea</taxon>
        <taxon>Rhabditida</taxon>
        <taxon>Rhabditina</taxon>
        <taxon>Rhabditomorpha</taxon>
        <taxon>Rhabditoidea</taxon>
        <taxon>Rhabditidae</taxon>
        <taxon>Mesorhabditinae</taxon>
        <taxon>Mesorhabditis</taxon>
    </lineage>
</organism>
<dbReference type="GO" id="GO:0005634">
    <property type="term" value="C:nucleus"/>
    <property type="evidence" value="ECO:0007669"/>
    <property type="project" value="UniProtKB-SubCell"/>
</dbReference>
<dbReference type="GO" id="GO:0070776">
    <property type="term" value="C:MOZ/MORF histone acetyltransferase complex"/>
    <property type="evidence" value="ECO:0007669"/>
    <property type="project" value="TreeGrafter"/>
</dbReference>
<keyword evidence="6" id="KW-0863">Zinc-finger</keyword>
<keyword evidence="4" id="KW-0808">Transferase</keyword>
<dbReference type="PANTHER" id="PTHR10615">
    <property type="entry name" value="HISTONE ACETYLTRANSFERASE"/>
    <property type="match status" value="1"/>
</dbReference>
<dbReference type="SUPFAM" id="SSF55729">
    <property type="entry name" value="Acyl-CoA N-acyltransferases (Nat)"/>
    <property type="match status" value="1"/>
</dbReference>
<dbReference type="Pfam" id="PF17772">
    <property type="entry name" value="zf-MYST"/>
    <property type="match status" value="1"/>
</dbReference>
<dbReference type="FunFam" id="3.30.60.60:FF:000001">
    <property type="entry name" value="Histone acetyltransferase"/>
    <property type="match status" value="1"/>
</dbReference>
<protein>
    <recommendedName>
        <fullName evidence="3">histone acetyltransferase</fullName>
        <ecNumber evidence="3">2.3.1.48</ecNumber>
    </recommendedName>
</protein>
<evidence type="ECO:0000256" key="10">
    <source>
        <dbReference type="ARBA" id="ARBA00023242"/>
    </source>
</evidence>
<comment type="caution">
    <text evidence="14">The sequence shown here is derived from an EMBL/GenBank/DDBJ whole genome shotgun (WGS) entry which is preliminary data.</text>
</comment>
<proteinExistence type="inferred from homology"/>
<evidence type="ECO:0000259" key="13">
    <source>
        <dbReference type="PROSITE" id="PS51726"/>
    </source>
</evidence>
<dbReference type="InterPro" id="IPR016181">
    <property type="entry name" value="Acyl_CoA_acyltransferase"/>
</dbReference>
<feature type="compositionally biased region" description="Basic and acidic residues" evidence="12">
    <location>
        <begin position="19"/>
        <end position="32"/>
    </location>
</feature>
<dbReference type="InterPro" id="IPR050603">
    <property type="entry name" value="MYST_HAT"/>
</dbReference>
<accession>A0AA36FSE9</accession>
<dbReference type="EC" id="2.3.1.48" evidence="3"/>
<evidence type="ECO:0000256" key="3">
    <source>
        <dbReference type="ARBA" id="ARBA00013184"/>
    </source>
</evidence>
<evidence type="ECO:0000256" key="6">
    <source>
        <dbReference type="ARBA" id="ARBA00022771"/>
    </source>
</evidence>
<reference evidence="14" key="1">
    <citation type="submission" date="2023-06" db="EMBL/GenBank/DDBJ databases">
        <authorList>
            <person name="Delattre M."/>
        </authorList>
    </citation>
    <scope>NUCLEOTIDE SEQUENCE</scope>
    <source>
        <strain evidence="14">AF72</strain>
    </source>
</reference>
<name>A0AA36FSE9_9BILA</name>
<dbReference type="Gene3D" id="3.40.630.30">
    <property type="match status" value="1"/>
</dbReference>